<sequence>MPHKLVVRFKISRGRAQCHVSLRDSKFHVERTVKLIRRSRSRSPHDLKFALAPRHAPPRVKLCGIAS</sequence>
<evidence type="ECO:0000313" key="2">
    <source>
        <dbReference type="Proteomes" id="UP000005709"/>
    </source>
</evidence>
<keyword evidence="2" id="KW-1185">Reference proteome</keyword>
<gene>
    <name evidence="1" type="ORF">CAMGR0001_1572</name>
</gene>
<dbReference type="Proteomes" id="UP000005709">
    <property type="component" value="Unassembled WGS sequence"/>
</dbReference>
<proteinExistence type="predicted"/>
<organism evidence="1 2">
    <name type="scientific">Campylobacter gracilis RM3268</name>
    <dbReference type="NCBI Taxonomy" id="553220"/>
    <lineage>
        <taxon>Bacteria</taxon>
        <taxon>Pseudomonadati</taxon>
        <taxon>Campylobacterota</taxon>
        <taxon>Epsilonproteobacteria</taxon>
        <taxon>Campylobacterales</taxon>
        <taxon>Campylobacteraceae</taxon>
        <taxon>Campylobacter</taxon>
    </lineage>
</organism>
<name>C8PK21_9BACT</name>
<evidence type="ECO:0000313" key="1">
    <source>
        <dbReference type="EMBL" id="EEV17276.1"/>
    </source>
</evidence>
<accession>C8PK21</accession>
<reference evidence="1 2" key="1">
    <citation type="submission" date="2009-07" db="EMBL/GenBank/DDBJ databases">
        <authorList>
            <person name="Madupu R."/>
            <person name="Sebastian Y."/>
            <person name="Durkin A.S."/>
            <person name="Torralba M."/>
            <person name="Methe B."/>
            <person name="Sutton G.G."/>
            <person name="Strausberg R.L."/>
            <person name="Nelson K.E."/>
        </authorList>
    </citation>
    <scope>NUCLEOTIDE SEQUENCE [LARGE SCALE GENOMIC DNA]</scope>
    <source>
        <strain evidence="1 2">RM3268</strain>
    </source>
</reference>
<protein>
    <submittedName>
        <fullName evidence="1">Uncharacterized protein</fullName>
    </submittedName>
</protein>
<comment type="caution">
    <text evidence="1">The sequence shown here is derived from an EMBL/GenBank/DDBJ whole genome shotgun (WGS) entry which is preliminary data.</text>
</comment>
<dbReference type="AlphaFoldDB" id="C8PK21"/>
<dbReference type="EMBL" id="ACYG01000027">
    <property type="protein sequence ID" value="EEV17276.1"/>
    <property type="molecule type" value="Genomic_DNA"/>
</dbReference>